<evidence type="ECO:0000256" key="1">
    <source>
        <dbReference type="ARBA" id="ARBA00004370"/>
    </source>
</evidence>
<keyword evidence="3 6" id="KW-1133">Transmembrane helix</keyword>
<organism evidence="8 9">
    <name type="scientific">Porites evermanni</name>
    <dbReference type="NCBI Taxonomy" id="104178"/>
    <lineage>
        <taxon>Eukaryota</taxon>
        <taxon>Metazoa</taxon>
        <taxon>Cnidaria</taxon>
        <taxon>Anthozoa</taxon>
        <taxon>Hexacorallia</taxon>
        <taxon>Scleractinia</taxon>
        <taxon>Fungiina</taxon>
        <taxon>Poritidae</taxon>
        <taxon>Porites</taxon>
    </lineage>
</organism>
<feature type="transmembrane region" description="Helical" evidence="6">
    <location>
        <begin position="105"/>
        <end position="129"/>
    </location>
</feature>
<feature type="transmembrane region" description="Helical" evidence="6">
    <location>
        <begin position="196"/>
        <end position="217"/>
    </location>
</feature>
<feature type="region of interest" description="Disordered" evidence="5">
    <location>
        <begin position="1"/>
        <end position="22"/>
    </location>
</feature>
<feature type="domain" description="Fatty acid hydroxylase" evidence="7">
    <location>
        <begin position="206"/>
        <end position="328"/>
    </location>
</feature>
<dbReference type="PANTHER" id="PTHR11863">
    <property type="entry name" value="STEROL DESATURASE"/>
    <property type="match status" value="1"/>
</dbReference>
<reference evidence="8 9" key="1">
    <citation type="submission" date="2022-05" db="EMBL/GenBank/DDBJ databases">
        <authorList>
            <consortium name="Genoscope - CEA"/>
            <person name="William W."/>
        </authorList>
    </citation>
    <scope>NUCLEOTIDE SEQUENCE [LARGE SCALE GENOMIC DNA]</scope>
</reference>
<sequence>MTDVNKTQRRRPEVSEKAMTEVDYPVIPEPEWAKPRDKKMQSTDGKQNIIAALKKTAFVVGTALICFAAARNTITWQVERFWGASGDFWQGCWKKVHALFGGDEFLLSVVGTNVVTFLFFWLFGGFYLFMDLTGRPKWALQYKIQDGTNQPLNLKKLWRAVKLVLFNQIVVGSLVSIVLHPFLLKRGCSFSTELPGFHWVLFEIGIFTLVEEVGFYYSHRLFHHPRIYRFIHKIHHEWTAPIGIVAIYAHPLEHAVSNLGPIILGPLIMGSHIATAWMWFCLALMTTINTHSGYHLPLMPSPEAHDFHHLKFTQNYGVLGVLDRLHGTDVMFRDSRAYDRHIMLLGFIPLKQTFPDNPKKGSPNKTK</sequence>
<dbReference type="Pfam" id="PF04116">
    <property type="entry name" value="FA_hydroxylase"/>
    <property type="match status" value="1"/>
</dbReference>
<accession>A0ABN8MTE3</accession>
<comment type="subcellular location">
    <subcellularLocation>
        <location evidence="1">Membrane</location>
    </subcellularLocation>
</comment>
<evidence type="ECO:0000256" key="6">
    <source>
        <dbReference type="SAM" id="Phobius"/>
    </source>
</evidence>
<evidence type="ECO:0000313" key="9">
    <source>
        <dbReference type="Proteomes" id="UP001159427"/>
    </source>
</evidence>
<keyword evidence="2 6" id="KW-0812">Transmembrane</keyword>
<evidence type="ECO:0000256" key="2">
    <source>
        <dbReference type="ARBA" id="ARBA00022692"/>
    </source>
</evidence>
<evidence type="ECO:0000313" key="8">
    <source>
        <dbReference type="EMBL" id="CAH3035421.1"/>
    </source>
</evidence>
<gene>
    <name evidence="8" type="ORF">PEVE_00039499</name>
</gene>
<keyword evidence="4 6" id="KW-0472">Membrane</keyword>
<proteinExistence type="predicted"/>
<dbReference type="InterPro" id="IPR050307">
    <property type="entry name" value="Sterol_Desaturase_Related"/>
</dbReference>
<feature type="transmembrane region" description="Helical" evidence="6">
    <location>
        <begin position="163"/>
        <end position="184"/>
    </location>
</feature>
<evidence type="ECO:0000256" key="3">
    <source>
        <dbReference type="ARBA" id="ARBA00022989"/>
    </source>
</evidence>
<protein>
    <recommendedName>
        <fullName evidence="7">Fatty acid hydroxylase domain-containing protein</fullName>
    </recommendedName>
</protein>
<comment type="caution">
    <text evidence="8">The sequence shown here is derived from an EMBL/GenBank/DDBJ whole genome shotgun (WGS) entry which is preliminary data.</text>
</comment>
<feature type="compositionally biased region" description="Basic and acidic residues" evidence="5">
    <location>
        <begin position="10"/>
        <end position="20"/>
    </location>
</feature>
<feature type="transmembrane region" description="Helical" evidence="6">
    <location>
        <begin position="262"/>
        <end position="285"/>
    </location>
</feature>
<evidence type="ECO:0000256" key="4">
    <source>
        <dbReference type="ARBA" id="ARBA00023136"/>
    </source>
</evidence>
<evidence type="ECO:0000259" key="7">
    <source>
        <dbReference type="Pfam" id="PF04116"/>
    </source>
</evidence>
<feature type="transmembrane region" description="Helical" evidence="6">
    <location>
        <begin position="49"/>
        <end position="70"/>
    </location>
</feature>
<keyword evidence="9" id="KW-1185">Reference proteome</keyword>
<feature type="transmembrane region" description="Helical" evidence="6">
    <location>
        <begin position="238"/>
        <end position="256"/>
    </location>
</feature>
<name>A0ABN8MTE3_9CNID</name>
<dbReference type="InterPro" id="IPR006694">
    <property type="entry name" value="Fatty_acid_hydroxylase"/>
</dbReference>
<dbReference type="Proteomes" id="UP001159427">
    <property type="component" value="Unassembled WGS sequence"/>
</dbReference>
<evidence type="ECO:0000256" key="5">
    <source>
        <dbReference type="SAM" id="MobiDB-lite"/>
    </source>
</evidence>
<dbReference type="EMBL" id="CALNXI010000699">
    <property type="protein sequence ID" value="CAH3035421.1"/>
    <property type="molecule type" value="Genomic_DNA"/>
</dbReference>